<protein>
    <recommendedName>
        <fullName evidence="1">YCII-related domain-containing protein</fullName>
    </recommendedName>
</protein>
<dbReference type="PANTHER" id="PTHR37828">
    <property type="entry name" value="GSR2449 PROTEIN"/>
    <property type="match status" value="1"/>
</dbReference>
<proteinExistence type="predicted"/>
<dbReference type="EMBL" id="UINC01039124">
    <property type="protein sequence ID" value="SVB37140.1"/>
    <property type="molecule type" value="Genomic_DNA"/>
</dbReference>
<dbReference type="AlphaFoldDB" id="A0A382DF86"/>
<dbReference type="Pfam" id="PF03795">
    <property type="entry name" value="YCII"/>
    <property type="match status" value="1"/>
</dbReference>
<name>A0A382DF86_9ZZZZ</name>
<sequence>MPDESAEVEAIKSKMLQKSYYLMFRNVLDGSRVPGLMLDHYRWLINLEKQGKVFASGPMFDKNGEKSAGITVFSTETWEEAEALAAEDPFCASGAMEFSLKRWQINEGRINIAVDFSDSTFSIG</sequence>
<dbReference type="InterPro" id="IPR005545">
    <property type="entry name" value="YCII"/>
</dbReference>
<dbReference type="PANTHER" id="PTHR37828:SF1">
    <property type="entry name" value="YCII-RELATED DOMAIN-CONTAINING PROTEIN"/>
    <property type="match status" value="1"/>
</dbReference>
<feature type="domain" description="YCII-related" evidence="1">
    <location>
        <begin position="35"/>
        <end position="103"/>
    </location>
</feature>
<evidence type="ECO:0000259" key="1">
    <source>
        <dbReference type="Pfam" id="PF03795"/>
    </source>
</evidence>
<gene>
    <name evidence="2" type="ORF">METZ01_LOCUS189994</name>
</gene>
<dbReference type="SUPFAM" id="SSF54909">
    <property type="entry name" value="Dimeric alpha+beta barrel"/>
    <property type="match status" value="1"/>
</dbReference>
<dbReference type="Gene3D" id="3.30.70.1060">
    <property type="entry name" value="Dimeric alpha+beta barrel"/>
    <property type="match status" value="1"/>
</dbReference>
<reference evidence="2" key="1">
    <citation type="submission" date="2018-05" db="EMBL/GenBank/DDBJ databases">
        <authorList>
            <person name="Lanie J.A."/>
            <person name="Ng W.-L."/>
            <person name="Kazmierczak K.M."/>
            <person name="Andrzejewski T.M."/>
            <person name="Davidsen T.M."/>
            <person name="Wayne K.J."/>
            <person name="Tettelin H."/>
            <person name="Glass J.I."/>
            <person name="Rusch D."/>
            <person name="Podicherti R."/>
            <person name="Tsui H.-C.T."/>
            <person name="Winkler M.E."/>
        </authorList>
    </citation>
    <scope>NUCLEOTIDE SEQUENCE</scope>
</reference>
<dbReference type="InterPro" id="IPR011008">
    <property type="entry name" value="Dimeric_a/b-barrel"/>
</dbReference>
<evidence type="ECO:0000313" key="2">
    <source>
        <dbReference type="EMBL" id="SVB37140.1"/>
    </source>
</evidence>
<accession>A0A382DF86</accession>
<organism evidence="2">
    <name type="scientific">marine metagenome</name>
    <dbReference type="NCBI Taxonomy" id="408172"/>
    <lineage>
        <taxon>unclassified sequences</taxon>
        <taxon>metagenomes</taxon>
        <taxon>ecological metagenomes</taxon>
    </lineage>
</organism>